<organism evidence="1 2">
    <name type="scientific">Helcococcus ovis</name>
    <dbReference type="NCBI Taxonomy" id="72026"/>
    <lineage>
        <taxon>Bacteria</taxon>
        <taxon>Bacillati</taxon>
        <taxon>Bacillota</taxon>
        <taxon>Tissierellia</taxon>
        <taxon>Tissierellales</taxon>
        <taxon>Peptoniphilaceae</taxon>
        <taxon>Helcococcus</taxon>
    </lineage>
</organism>
<dbReference type="AlphaFoldDB" id="A0A4R9C2Y8"/>
<dbReference type="EMBL" id="SCFR01000002">
    <property type="protein sequence ID" value="TFF67515.1"/>
    <property type="molecule type" value="Genomic_DNA"/>
</dbReference>
<sequence length="117" mass="13718">MLTYKIINKNDNVYRYIYFPLGKDYKIKGGEIDINIDTKNFNIISIAQLDEKNTLSDDEIVTILTHLNAEREKIGVEKLSFEGFKQNLINYKYAEKLIYSIFEQIDKNNVLDKGIIF</sequence>
<accession>A0A4R9C2Y8</accession>
<gene>
    <name evidence="1" type="ORF">EQF91_00935</name>
</gene>
<dbReference type="Proteomes" id="UP000297454">
    <property type="component" value="Unassembled WGS sequence"/>
</dbReference>
<keyword evidence="2" id="KW-1185">Reference proteome</keyword>
<dbReference type="OrthoDB" id="1701536at2"/>
<evidence type="ECO:0000313" key="2">
    <source>
        <dbReference type="Proteomes" id="UP000297454"/>
    </source>
</evidence>
<protein>
    <submittedName>
        <fullName evidence="1">Uncharacterized protein</fullName>
    </submittedName>
</protein>
<name>A0A4R9C2Y8_9FIRM</name>
<evidence type="ECO:0000313" key="1">
    <source>
        <dbReference type="EMBL" id="TFF67515.1"/>
    </source>
</evidence>
<dbReference type="GeneID" id="97030587"/>
<proteinExistence type="predicted"/>
<reference evidence="1 2" key="1">
    <citation type="submission" date="2019-01" db="EMBL/GenBank/DDBJ databases">
        <title>Draft Genome Sequences of Helcococcus ovis Strains Isolated from the Uterus and Vagina of Dairy Cows with Metritis.</title>
        <authorList>
            <person name="Cunha F."/>
            <person name="Jeon S.J."/>
            <person name="Kutzer P."/>
            <person name="Galvao K.N."/>
        </authorList>
    </citation>
    <scope>NUCLEOTIDE SEQUENCE [LARGE SCALE GENOMIC DNA]</scope>
    <source>
        <strain evidence="1 2">KG-37</strain>
    </source>
</reference>
<comment type="caution">
    <text evidence="1">The sequence shown here is derived from an EMBL/GenBank/DDBJ whole genome shotgun (WGS) entry which is preliminary data.</text>
</comment>
<dbReference type="RefSeq" id="WP_134710545.1">
    <property type="nucleotide sequence ID" value="NZ_CP119081.1"/>
</dbReference>